<evidence type="ECO:0000313" key="3">
    <source>
        <dbReference type="Proteomes" id="UP000769157"/>
    </source>
</evidence>
<keyword evidence="3" id="KW-1185">Reference proteome</keyword>
<feature type="compositionally biased region" description="Polar residues" evidence="1">
    <location>
        <begin position="321"/>
        <end position="340"/>
    </location>
</feature>
<dbReference type="Proteomes" id="UP000769157">
    <property type="component" value="Unassembled WGS sequence"/>
</dbReference>
<evidence type="ECO:0000313" key="2">
    <source>
        <dbReference type="EMBL" id="KAH3666519.1"/>
    </source>
</evidence>
<feature type="region of interest" description="Disordered" evidence="1">
    <location>
        <begin position="257"/>
        <end position="279"/>
    </location>
</feature>
<dbReference type="OrthoDB" id="3995114at2759"/>
<dbReference type="RefSeq" id="XP_046061650.1">
    <property type="nucleotide sequence ID" value="XM_046204498.1"/>
</dbReference>
<feature type="compositionally biased region" description="Polar residues" evidence="1">
    <location>
        <begin position="121"/>
        <end position="136"/>
    </location>
</feature>
<dbReference type="EMBL" id="JAEUBE010000255">
    <property type="protein sequence ID" value="KAH3666519.1"/>
    <property type="molecule type" value="Genomic_DNA"/>
</dbReference>
<organism evidence="2 3">
    <name type="scientific">Ogataea philodendri</name>
    <dbReference type="NCBI Taxonomy" id="1378263"/>
    <lineage>
        <taxon>Eukaryota</taxon>
        <taxon>Fungi</taxon>
        <taxon>Dikarya</taxon>
        <taxon>Ascomycota</taxon>
        <taxon>Saccharomycotina</taxon>
        <taxon>Pichiomycetes</taxon>
        <taxon>Pichiales</taxon>
        <taxon>Pichiaceae</taxon>
        <taxon>Ogataea</taxon>
    </lineage>
</organism>
<dbReference type="AlphaFoldDB" id="A0A9P8P7R7"/>
<accession>A0A9P8P7R7</accession>
<proteinExistence type="predicted"/>
<comment type="caution">
    <text evidence="2">The sequence shown here is derived from an EMBL/GenBank/DDBJ whole genome shotgun (WGS) entry which is preliminary data.</text>
</comment>
<feature type="region of interest" description="Disordered" evidence="1">
    <location>
        <begin position="292"/>
        <end position="366"/>
    </location>
</feature>
<reference evidence="2" key="2">
    <citation type="submission" date="2021-01" db="EMBL/GenBank/DDBJ databases">
        <authorList>
            <person name="Schikora-Tamarit M.A."/>
        </authorList>
    </citation>
    <scope>NUCLEOTIDE SEQUENCE</scope>
    <source>
        <strain evidence="2">CBS6075</strain>
    </source>
</reference>
<dbReference type="GeneID" id="70235480"/>
<gene>
    <name evidence="2" type="ORF">OGAPHI_003515</name>
</gene>
<feature type="compositionally biased region" description="Polar residues" evidence="1">
    <location>
        <begin position="259"/>
        <end position="279"/>
    </location>
</feature>
<reference evidence="2" key="1">
    <citation type="journal article" date="2021" name="Open Biol.">
        <title>Shared evolutionary footprints suggest mitochondrial oxidative damage underlies multiple complex I losses in fungi.</title>
        <authorList>
            <person name="Schikora-Tamarit M.A."/>
            <person name="Marcet-Houben M."/>
            <person name="Nosek J."/>
            <person name="Gabaldon T."/>
        </authorList>
    </citation>
    <scope>NUCLEOTIDE SEQUENCE</scope>
    <source>
        <strain evidence="2">CBS6075</strain>
    </source>
</reference>
<feature type="region of interest" description="Disordered" evidence="1">
    <location>
        <begin position="117"/>
        <end position="159"/>
    </location>
</feature>
<feature type="compositionally biased region" description="Polar residues" evidence="1">
    <location>
        <begin position="299"/>
        <end position="314"/>
    </location>
</feature>
<name>A0A9P8P7R7_9ASCO</name>
<evidence type="ECO:0000256" key="1">
    <source>
        <dbReference type="SAM" id="MobiDB-lite"/>
    </source>
</evidence>
<protein>
    <submittedName>
        <fullName evidence="2">Uncharacterized protein</fullName>
    </submittedName>
</protein>
<sequence length="366" mass="41252">MFQGSVSIRSTTITADHDELKEYLANLNEDLARCEVEHDLSICQDPLIYYDDKLNSEIQLSESSKKSRRHKRRAREHRMSKFYNKIRESLVVPFKKQVKEYPSDNIEPNFEQDVVEKTEPQQDGYQGYTVPNNSGSLLRHDVSRASRASRRSGESVGVSQRRSLSRYSSVIRYPSSVIEVYIGGDLFDNHQDLCRQYSIARARSTNGSDDNYSMASLVIPGSQAVAIRRDSILVANAASRRGSRLYSSVSRRLADIEQGSGSTSEKSEPNQQDQQEEISSNGVYSFISETTTEIDDQEQSPNQGLDRASSMSTDTLDHSAELTNILSSGNEDHFTGSNLEFSGREDDDDDQSSFYSILQSPPHFHQ</sequence>